<reference evidence="1 2" key="1">
    <citation type="submission" date="2016-08" db="EMBL/GenBank/DDBJ databases">
        <title>A Parts List for Fungal Cellulosomes Revealed by Comparative Genomics.</title>
        <authorList>
            <consortium name="DOE Joint Genome Institute"/>
            <person name="Haitjema C.H."/>
            <person name="Gilmore S.P."/>
            <person name="Henske J.K."/>
            <person name="Solomon K.V."/>
            <person name="De Groot R."/>
            <person name="Kuo A."/>
            <person name="Mondo S.J."/>
            <person name="Salamov A.A."/>
            <person name="Labutti K."/>
            <person name="Zhao Z."/>
            <person name="Chiniquy J."/>
            <person name="Barry K."/>
            <person name="Brewer H.M."/>
            <person name="Purvine S.O."/>
            <person name="Wright A.T."/>
            <person name="Boxma B."/>
            <person name="Van Alen T."/>
            <person name="Hackstein J.H."/>
            <person name="Baker S.E."/>
            <person name="Grigoriev I.V."/>
            <person name="O'Malley M.A."/>
        </authorList>
    </citation>
    <scope>NUCLEOTIDE SEQUENCE [LARGE SCALE GENOMIC DNA]</scope>
    <source>
        <strain evidence="1 2">G1</strain>
    </source>
</reference>
<sequence length="150" mass="17273">MLIQINNNIVRINKNYNKQNTNTVLENQNIIQNVNNNSLNNNNDFIFTNIHVNNKNNLNHSLKNVVNNSYIEKGECSYSYKNKHNWAEKGKDAENPSITHKEYSKKSCKNDIVLLTLINTANSNINDTKPTKNSPSRKKLFKISNVNLIK</sequence>
<evidence type="ECO:0000313" key="1">
    <source>
        <dbReference type="EMBL" id="ORY67996.1"/>
    </source>
</evidence>
<name>A0A1Y2E9R9_9FUNG</name>
<organism evidence="1 2">
    <name type="scientific">Neocallimastix californiae</name>
    <dbReference type="NCBI Taxonomy" id="1754190"/>
    <lineage>
        <taxon>Eukaryota</taxon>
        <taxon>Fungi</taxon>
        <taxon>Fungi incertae sedis</taxon>
        <taxon>Chytridiomycota</taxon>
        <taxon>Chytridiomycota incertae sedis</taxon>
        <taxon>Neocallimastigomycetes</taxon>
        <taxon>Neocallimastigales</taxon>
        <taxon>Neocallimastigaceae</taxon>
        <taxon>Neocallimastix</taxon>
    </lineage>
</organism>
<dbReference type="AlphaFoldDB" id="A0A1Y2E9R9"/>
<gene>
    <name evidence="1" type="ORF">LY90DRAFT_504473</name>
</gene>
<accession>A0A1Y2E9R9</accession>
<keyword evidence="2" id="KW-1185">Reference proteome</keyword>
<evidence type="ECO:0000313" key="2">
    <source>
        <dbReference type="Proteomes" id="UP000193920"/>
    </source>
</evidence>
<proteinExistence type="predicted"/>
<protein>
    <submittedName>
        <fullName evidence="1">Uncharacterized protein</fullName>
    </submittedName>
</protein>
<comment type="caution">
    <text evidence="1">The sequence shown here is derived from an EMBL/GenBank/DDBJ whole genome shotgun (WGS) entry which is preliminary data.</text>
</comment>
<dbReference type="EMBL" id="MCOG01000047">
    <property type="protein sequence ID" value="ORY67996.1"/>
    <property type="molecule type" value="Genomic_DNA"/>
</dbReference>
<dbReference type="Proteomes" id="UP000193920">
    <property type="component" value="Unassembled WGS sequence"/>
</dbReference>